<dbReference type="InterPro" id="IPR027785">
    <property type="entry name" value="UvrD-like_helicase_C"/>
</dbReference>
<dbReference type="Gene3D" id="3.40.50.300">
    <property type="entry name" value="P-loop containing nucleotide triphosphate hydrolases"/>
    <property type="match status" value="2"/>
</dbReference>
<dbReference type="Pfam" id="PF08751">
    <property type="entry name" value="TrwC"/>
    <property type="match status" value="1"/>
</dbReference>
<feature type="compositionally biased region" description="Basic and acidic residues" evidence="1">
    <location>
        <begin position="60"/>
        <end position="83"/>
    </location>
</feature>
<dbReference type="SUPFAM" id="SSF55464">
    <property type="entry name" value="Origin of replication-binding domain, RBD-like"/>
    <property type="match status" value="1"/>
</dbReference>
<dbReference type="InterPro" id="IPR014862">
    <property type="entry name" value="TrwC"/>
</dbReference>
<organism evidence="4 5">
    <name type="scientific">Granulicella sibirica</name>
    <dbReference type="NCBI Taxonomy" id="2479048"/>
    <lineage>
        <taxon>Bacteria</taxon>
        <taxon>Pseudomonadati</taxon>
        <taxon>Acidobacteriota</taxon>
        <taxon>Terriglobia</taxon>
        <taxon>Terriglobales</taxon>
        <taxon>Acidobacteriaceae</taxon>
        <taxon>Granulicella</taxon>
    </lineage>
</organism>
<evidence type="ECO:0000313" key="4">
    <source>
        <dbReference type="EMBL" id="RXH54043.1"/>
    </source>
</evidence>
<evidence type="ECO:0000256" key="1">
    <source>
        <dbReference type="SAM" id="MobiDB-lite"/>
    </source>
</evidence>
<dbReference type="InterPro" id="IPR014059">
    <property type="entry name" value="TraI/TrwC_relax"/>
</dbReference>
<feature type="domain" description="UvrD-like helicase C-terminal" evidence="3">
    <location>
        <begin position="819"/>
        <end position="867"/>
    </location>
</feature>
<evidence type="ECO:0000259" key="3">
    <source>
        <dbReference type="Pfam" id="PF13538"/>
    </source>
</evidence>
<feature type="region of interest" description="Disordered" evidence="1">
    <location>
        <begin position="375"/>
        <end position="400"/>
    </location>
</feature>
<gene>
    <name evidence="4" type="ORF">GRAN_5012</name>
</gene>
<keyword evidence="4" id="KW-0547">Nucleotide-binding</keyword>
<dbReference type="SUPFAM" id="SSF52540">
    <property type="entry name" value="P-loop containing nucleoside triphosphate hydrolases"/>
    <property type="match status" value="2"/>
</dbReference>
<dbReference type="RefSeq" id="WP_128915583.1">
    <property type="nucleotide sequence ID" value="NZ_RDSM01000006.1"/>
</dbReference>
<reference evidence="5" key="2">
    <citation type="submission" date="2019-02" db="EMBL/GenBank/DDBJ databases">
        <title>Granulicella sibirica sp. nov., a psychrotolerant acidobacterium isolated from an organic soil layer in forested tundra, West Siberia.</title>
        <authorList>
            <person name="Oshkin I.Y."/>
            <person name="Kulichevskaya I.S."/>
            <person name="Rijpstra W.I.C."/>
            <person name="Sinninghe Damste J.S."/>
            <person name="Rakitin A.L."/>
            <person name="Ravin N.V."/>
            <person name="Dedysh S.N."/>
        </authorList>
    </citation>
    <scope>NUCLEOTIDE SEQUENCE [LARGE SCALE GENOMIC DNA]</scope>
    <source>
        <strain evidence="5">AF10</strain>
    </source>
</reference>
<dbReference type="NCBIfam" id="TIGR02686">
    <property type="entry name" value="relax_trwC"/>
    <property type="match status" value="1"/>
</dbReference>
<dbReference type="AlphaFoldDB" id="A0A4Q0SSY7"/>
<feature type="domain" description="TrwC relaxase" evidence="2">
    <location>
        <begin position="12"/>
        <end position="300"/>
    </location>
</feature>
<dbReference type="Proteomes" id="UP000289437">
    <property type="component" value="Unassembled WGS sequence"/>
</dbReference>
<keyword evidence="4" id="KW-0067">ATP-binding</keyword>
<feature type="compositionally biased region" description="Polar residues" evidence="1">
    <location>
        <begin position="385"/>
        <end position="400"/>
    </location>
</feature>
<dbReference type="OrthoDB" id="1634048at2"/>
<dbReference type="InterPro" id="IPR027417">
    <property type="entry name" value="P-loop_NTPase"/>
</dbReference>
<dbReference type="CDD" id="cd18809">
    <property type="entry name" value="SF1_C_RecD"/>
    <property type="match status" value="1"/>
</dbReference>
<protein>
    <submittedName>
        <fullName evidence="4">TraI protein (DNA helicase I)</fullName>
    </submittedName>
</protein>
<dbReference type="Pfam" id="PF13538">
    <property type="entry name" value="UvrD_C_2"/>
    <property type="match status" value="1"/>
</dbReference>
<proteinExistence type="predicted"/>
<dbReference type="GO" id="GO:0004386">
    <property type="term" value="F:helicase activity"/>
    <property type="evidence" value="ECO:0007669"/>
    <property type="project" value="UniProtKB-KW"/>
</dbReference>
<accession>A0A4Q0SSY7</accession>
<dbReference type="Pfam" id="PF13604">
    <property type="entry name" value="AAA_30"/>
    <property type="match status" value="1"/>
</dbReference>
<dbReference type="EMBL" id="RDSM01000006">
    <property type="protein sequence ID" value="RXH54043.1"/>
    <property type="molecule type" value="Genomic_DNA"/>
</dbReference>
<evidence type="ECO:0000313" key="5">
    <source>
        <dbReference type="Proteomes" id="UP000289437"/>
    </source>
</evidence>
<name>A0A4Q0SSY7_9BACT</name>
<dbReference type="NCBIfam" id="NF041492">
    <property type="entry name" value="MobF"/>
    <property type="match status" value="1"/>
</dbReference>
<keyword evidence="4" id="KW-0347">Helicase</keyword>
<evidence type="ECO:0000259" key="2">
    <source>
        <dbReference type="Pfam" id="PF08751"/>
    </source>
</evidence>
<comment type="caution">
    <text evidence="4">The sequence shown here is derived from an EMBL/GenBank/DDBJ whole genome shotgun (WGS) entry which is preliminary data.</text>
</comment>
<reference evidence="4 5" key="1">
    <citation type="submission" date="2018-11" db="EMBL/GenBank/DDBJ databases">
        <authorList>
            <person name="Mardanov A.V."/>
            <person name="Ravin N.V."/>
            <person name="Dedysh S.N."/>
        </authorList>
    </citation>
    <scope>NUCLEOTIDE SEQUENCE [LARGE SCALE GENOMIC DNA]</scope>
    <source>
        <strain evidence="4 5">AF10</strain>
    </source>
</reference>
<keyword evidence="5" id="KW-1185">Reference proteome</keyword>
<keyword evidence="4" id="KW-0378">Hydrolase</keyword>
<sequence>MLTISKAISPAQAQTYHSLEYTSDAQSYYKQDDTVKGEWQGKLAASLGLSGEVSPLEFSRLTEGKHPQTEEQMVKHREGKEYTNADGSVTKPVEHRAGWDATFSAPKSVSLTALVGGDDRVREAHRAAVTTALEELEKYTHARIGGNNPAEQTGKFIAAKFEHDTARPVNGYAAPQLHTHAIIFNVTERADGSTRALQPQALFESQNYATAVYQSALTYQLRRLGYEIEPGQSGAPEVKGYSQPYLDASSPRSQQIKEQMERAGFQGPEAAQIAAHATRDRKQTLTPAEVLAAHKEMAADFGNQPERVIAAARERALSQAQGSGLQGDARGAVAFAKEKVFEREAVADERIIMREALRRGMGEVSFSEVQTEFQRRREEGEFRSVQGQKHSSGRSFTTPQTIAAERANVQHVLDGRDAAKPMLSDRAAEKQAQSRDFLNDAQRTAIREVLTSTDRVHGFQGLAGTGKTSALSAIREGAEQGGYKVEGFAPTSKAAGQLREAGIEANTLQSFLARQKEPDPASKHLYMLDESSLASTKQMRAFLEKIRPEDRVLVIGDIRQHQGVDAGRPFQQMQEAGMQTSKLDTIMRQKDPELLRAVQHLATNETEKGIALLSEQGRVTQLANAPERIAAIARDYAAKPENTIIVSPDNRSRQQINEAVRGELLKTGTLAEDGRQFLTLSHRSDMTGPDRTWAAMYRPGDVVQYERGSKAEGIERNSFGVVRSSDATANRLTVEFPNGAAVEYDPRRVYGVNVYRETSREFATGDRLQFSALNKELGISNRDMGTISRIEPDRMTVLMDGKEKRSVSFSPEEFRQFDHGYAVTSHSSQGLTADRVIANIDTDSSRSLINSRLAYVAISRAAQDARIYTNDAETLGARLATDVTKTAALDFTTKVEKAEVVQTPKASKAVQVHEYNNADSRLAAVASEYVSRPERSVIVAPDRTEREELTQLIRADLYAQGKLGRDARAVPVLVEKDTGSKMRVESYQPGDKIHYKTGSPSLYGIPHDSEATVVSTKPRGNVLSVQLDATREEISYNPAQLRTQTRESRTYQEETREIAQGERIRFTSYDKETGVRAGDLGTVTRIGQDHSMTVKLDSGKTAEVSSEKSRNIDYGYAVDGVKNLRAERVIATGDGLSQQTFQGVPPKTDLALYTNQPQQEFSASKEIAAPELAQPVRQQHDFGIGF</sequence>
<feature type="region of interest" description="Disordered" evidence="1">
    <location>
        <begin position="60"/>
        <end position="88"/>
    </location>
</feature>